<name>A0ABU6Y9R2_9FABA</name>
<evidence type="ECO:0000313" key="2">
    <source>
        <dbReference type="Proteomes" id="UP001341840"/>
    </source>
</evidence>
<accession>A0ABU6Y9R2</accession>
<dbReference type="EMBL" id="JASCZI010241804">
    <property type="protein sequence ID" value="MED6207145.1"/>
    <property type="molecule type" value="Genomic_DNA"/>
</dbReference>
<organism evidence="1 2">
    <name type="scientific">Stylosanthes scabra</name>
    <dbReference type="NCBI Taxonomy" id="79078"/>
    <lineage>
        <taxon>Eukaryota</taxon>
        <taxon>Viridiplantae</taxon>
        <taxon>Streptophyta</taxon>
        <taxon>Embryophyta</taxon>
        <taxon>Tracheophyta</taxon>
        <taxon>Spermatophyta</taxon>
        <taxon>Magnoliopsida</taxon>
        <taxon>eudicotyledons</taxon>
        <taxon>Gunneridae</taxon>
        <taxon>Pentapetalae</taxon>
        <taxon>rosids</taxon>
        <taxon>fabids</taxon>
        <taxon>Fabales</taxon>
        <taxon>Fabaceae</taxon>
        <taxon>Papilionoideae</taxon>
        <taxon>50 kb inversion clade</taxon>
        <taxon>dalbergioids sensu lato</taxon>
        <taxon>Dalbergieae</taxon>
        <taxon>Pterocarpus clade</taxon>
        <taxon>Stylosanthes</taxon>
    </lineage>
</organism>
<comment type="caution">
    <text evidence="1">The sequence shown here is derived from an EMBL/GenBank/DDBJ whole genome shotgun (WGS) entry which is preliminary data.</text>
</comment>
<dbReference type="Proteomes" id="UP001341840">
    <property type="component" value="Unassembled WGS sequence"/>
</dbReference>
<sequence length="160" mass="17675">MRFNLNVPRSRLGVIPAVPSCCATKCGYQDYYSISLELCVVGDATVEIVAVRSSLLSGVELLPLELTVFGAYSWSIGNKNPAMWNRFTWGWSRFVGLEAIEGSRSSPSESILLLMESRAHATIPLLSPRLMLYNIITVSVGLRGVKRTRARLTATADHRE</sequence>
<evidence type="ECO:0000313" key="1">
    <source>
        <dbReference type="EMBL" id="MED6207145.1"/>
    </source>
</evidence>
<proteinExistence type="predicted"/>
<protein>
    <submittedName>
        <fullName evidence="1">Uncharacterized protein</fullName>
    </submittedName>
</protein>
<reference evidence="1 2" key="1">
    <citation type="journal article" date="2023" name="Plants (Basel)">
        <title>Bridging the Gap: Combining Genomics and Transcriptomics Approaches to Understand Stylosanthes scabra, an Orphan Legume from the Brazilian Caatinga.</title>
        <authorList>
            <person name="Ferreira-Neto J.R.C."/>
            <person name="da Silva M.D."/>
            <person name="Binneck E."/>
            <person name="de Melo N.F."/>
            <person name="da Silva R.H."/>
            <person name="de Melo A.L.T.M."/>
            <person name="Pandolfi V."/>
            <person name="Bustamante F.O."/>
            <person name="Brasileiro-Vidal A.C."/>
            <person name="Benko-Iseppon A.M."/>
        </authorList>
    </citation>
    <scope>NUCLEOTIDE SEQUENCE [LARGE SCALE GENOMIC DNA]</scope>
    <source>
        <tissue evidence="1">Leaves</tissue>
    </source>
</reference>
<keyword evidence="2" id="KW-1185">Reference proteome</keyword>
<gene>
    <name evidence="1" type="ORF">PIB30_033156</name>
</gene>